<protein>
    <submittedName>
        <fullName evidence="2">Uncharacterized protein</fullName>
    </submittedName>
</protein>
<feature type="non-terminal residue" evidence="2">
    <location>
        <position position="104"/>
    </location>
</feature>
<accession>A0A383AI51</accession>
<dbReference type="EMBL" id="UINC01192208">
    <property type="protein sequence ID" value="SVE07230.1"/>
    <property type="molecule type" value="Genomic_DNA"/>
</dbReference>
<proteinExistence type="predicted"/>
<reference evidence="2" key="1">
    <citation type="submission" date="2018-05" db="EMBL/GenBank/DDBJ databases">
        <authorList>
            <person name="Lanie J.A."/>
            <person name="Ng W.-L."/>
            <person name="Kazmierczak K.M."/>
            <person name="Andrzejewski T.M."/>
            <person name="Davidsen T.M."/>
            <person name="Wayne K.J."/>
            <person name="Tettelin H."/>
            <person name="Glass J.I."/>
            <person name="Rusch D."/>
            <person name="Podicherti R."/>
            <person name="Tsui H.-C.T."/>
            <person name="Winkler M.E."/>
        </authorList>
    </citation>
    <scope>NUCLEOTIDE SEQUENCE</scope>
</reference>
<evidence type="ECO:0000256" key="1">
    <source>
        <dbReference type="SAM" id="MobiDB-lite"/>
    </source>
</evidence>
<feature type="compositionally biased region" description="Gly residues" evidence="1">
    <location>
        <begin position="66"/>
        <end position="104"/>
    </location>
</feature>
<organism evidence="2">
    <name type="scientific">marine metagenome</name>
    <dbReference type="NCBI Taxonomy" id="408172"/>
    <lineage>
        <taxon>unclassified sequences</taxon>
        <taxon>metagenomes</taxon>
        <taxon>ecological metagenomes</taxon>
    </lineage>
</organism>
<sequence>MRKRQTETRFIVLPLFWAGLSFANAFLKRSTVMLLFLSVGLIVTSDLSPSFEFSLVGDAEARGRNRGGGGWGGGRGGGRGGSVGSSRGGSVGSSRGGSVGSSRG</sequence>
<evidence type="ECO:0000313" key="2">
    <source>
        <dbReference type="EMBL" id="SVE07230.1"/>
    </source>
</evidence>
<feature type="region of interest" description="Disordered" evidence="1">
    <location>
        <begin position="60"/>
        <end position="104"/>
    </location>
</feature>
<name>A0A383AI51_9ZZZZ</name>
<dbReference type="AlphaFoldDB" id="A0A383AI51"/>
<gene>
    <name evidence="2" type="ORF">METZ01_LOCUS460084</name>
</gene>